<dbReference type="OrthoDB" id="275177at2759"/>
<feature type="compositionally biased region" description="Polar residues" evidence="1">
    <location>
        <begin position="15"/>
        <end position="30"/>
    </location>
</feature>
<dbReference type="AlphaFoldDB" id="A0A0L0SMF7"/>
<evidence type="ECO:0000256" key="1">
    <source>
        <dbReference type="SAM" id="MobiDB-lite"/>
    </source>
</evidence>
<sequence length="101" mass="10880">MNADMRAHDRAVGQNPRNCSSSQKQENPAQSRPRPTLGKPLARAPLFLTSLEHETDMIKNEFNQYVANCVRAAAEQSDAEELAVLAVGAPVANAPVGKVVL</sequence>
<gene>
    <name evidence="2" type="ORF">AMAG_08668</name>
</gene>
<protein>
    <submittedName>
        <fullName evidence="2">Uncharacterized protein</fullName>
    </submittedName>
</protein>
<organism evidence="2 3">
    <name type="scientific">Allomyces macrogynus (strain ATCC 38327)</name>
    <name type="common">Allomyces javanicus var. macrogynus</name>
    <dbReference type="NCBI Taxonomy" id="578462"/>
    <lineage>
        <taxon>Eukaryota</taxon>
        <taxon>Fungi</taxon>
        <taxon>Fungi incertae sedis</taxon>
        <taxon>Blastocladiomycota</taxon>
        <taxon>Blastocladiomycetes</taxon>
        <taxon>Blastocladiales</taxon>
        <taxon>Blastocladiaceae</taxon>
        <taxon>Allomyces</taxon>
    </lineage>
</organism>
<evidence type="ECO:0000313" key="2">
    <source>
        <dbReference type="EMBL" id="KNE63559.1"/>
    </source>
</evidence>
<dbReference type="Proteomes" id="UP000054350">
    <property type="component" value="Unassembled WGS sequence"/>
</dbReference>
<evidence type="ECO:0000313" key="3">
    <source>
        <dbReference type="Proteomes" id="UP000054350"/>
    </source>
</evidence>
<reference evidence="2 3" key="1">
    <citation type="submission" date="2009-11" db="EMBL/GenBank/DDBJ databases">
        <title>Annotation of Allomyces macrogynus ATCC 38327.</title>
        <authorList>
            <consortium name="The Broad Institute Genome Sequencing Platform"/>
            <person name="Russ C."/>
            <person name="Cuomo C."/>
            <person name="Burger G."/>
            <person name="Gray M.W."/>
            <person name="Holland P.W.H."/>
            <person name="King N."/>
            <person name="Lang F.B.F."/>
            <person name="Roger A.J."/>
            <person name="Ruiz-Trillo I."/>
            <person name="Young S.K."/>
            <person name="Zeng Q."/>
            <person name="Gargeya S."/>
            <person name="Fitzgerald M."/>
            <person name="Haas B."/>
            <person name="Abouelleil A."/>
            <person name="Alvarado L."/>
            <person name="Arachchi H.M."/>
            <person name="Berlin A."/>
            <person name="Chapman S.B."/>
            <person name="Gearin G."/>
            <person name="Goldberg J."/>
            <person name="Griggs A."/>
            <person name="Gujja S."/>
            <person name="Hansen M."/>
            <person name="Heiman D."/>
            <person name="Howarth C."/>
            <person name="Larimer J."/>
            <person name="Lui A."/>
            <person name="MacDonald P.J.P."/>
            <person name="McCowen C."/>
            <person name="Montmayeur A."/>
            <person name="Murphy C."/>
            <person name="Neiman D."/>
            <person name="Pearson M."/>
            <person name="Priest M."/>
            <person name="Roberts A."/>
            <person name="Saif S."/>
            <person name="Shea T."/>
            <person name="Sisk P."/>
            <person name="Stolte C."/>
            <person name="Sykes S."/>
            <person name="Wortman J."/>
            <person name="Nusbaum C."/>
            <person name="Birren B."/>
        </authorList>
    </citation>
    <scope>NUCLEOTIDE SEQUENCE [LARGE SCALE GENOMIC DNA]</scope>
    <source>
        <strain evidence="2 3">ATCC 38327</strain>
    </source>
</reference>
<feature type="region of interest" description="Disordered" evidence="1">
    <location>
        <begin position="1"/>
        <end position="42"/>
    </location>
</feature>
<feature type="compositionally biased region" description="Basic and acidic residues" evidence="1">
    <location>
        <begin position="1"/>
        <end position="11"/>
    </location>
</feature>
<keyword evidence="3" id="KW-1185">Reference proteome</keyword>
<reference evidence="3" key="2">
    <citation type="submission" date="2009-11" db="EMBL/GenBank/DDBJ databases">
        <title>The Genome Sequence of Allomyces macrogynus strain ATCC 38327.</title>
        <authorList>
            <consortium name="The Broad Institute Genome Sequencing Platform"/>
            <person name="Russ C."/>
            <person name="Cuomo C."/>
            <person name="Shea T."/>
            <person name="Young S.K."/>
            <person name="Zeng Q."/>
            <person name="Koehrsen M."/>
            <person name="Haas B."/>
            <person name="Borodovsky M."/>
            <person name="Guigo R."/>
            <person name="Alvarado L."/>
            <person name="Berlin A."/>
            <person name="Borenstein D."/>
            <person name="Chen Z."/>
            <person name="Engels R."/>
            <person name="Freedman E."/>
            <person name="Gellesch M."/>
            <person name="Goldberg J."/>
            <person name="Griggs A."/>
            <person name="Gujja S."/>
            <person name="Heiman D."/>
            <person name="Hepburn T."/>
            <person name="Howarth C."/>
            <person name="Jen D."/>
            <person name="Larson L."/>
            <person name="Lewis B."/>
            <person name="Mehta T."/>
            <person name="Park D."/>
            <person name="Pearson M."/>
            <person name="Roberts A."/>
            <person name="Saif S."/>
            <person name="Shenoy N."/>
            <person name="Sisk P."/>
            <person name="Stolte C."/>
            <person name="Sykes S."/>
            <person name="Walk T."/>
            <person name="White J."/>
            <person name="Yandava C."/>
            <person name="Burger G."/>
            <person name="Gray M.W."/>
            <person name="Holland P.W.H."/>
            <person name="King N."/>
            <person name="Lang F.B.F."/>
            <person name="Roger A.J."/>
            <person name="Ruiz-Trillo I."/>
            <person name="Lander E."/>
            <person name="Nusbaum C."/>
        </authorList>
    </citation>
    <scope>NUCLEOTIDE SEQUENCE [LARGE SCALE GENOMIC DNA]</scope>
    <source>
        <strain evidence="3">ATCC 38327</strain>
    </source>
</reference>
<accession>A0A0L0SMF7</accession>
<proteinExistence type="predicted"/>
<dbReference type="EMBL" id="GG745342">
    <property type="protein sequence ID" value="KNE63559.1"/>
    <property type="molecule type" value="Genomic_DNA"/>
</dbReference>
<name>A0A0L0SMF7_ALLM3</name>
<dbReference type="VEuPathDB" id="FungiDB:AMAG_08668"/>